<proteinExistence type="predicted"/>
<dbReference type="AlphaFoldDB" id="A0A1I2JC15"/>
<dbReference type="EMBL" id="FOOC01000006">
    <property type="protein sequence ID" value="SFF51859.1"/>
    <property type="molecule type" value="Genomic_DNA"/>
</dbReference>
<keyword evidence="2" id="KW-1185">Reference proteome</keyword>
<dbReference type="STRING" id="1076937.SAMN04488120_106154"/>
<accession>A0A1I2JC15</accession>
<reference evidence="1 2" key="1">
    <citation type="submission" date="2016-10" db="EMBL/GenBank/DDBJ databases">
        <authorList>
            <person name="de Groot N.N."/>
        </authorList>
    </citation>
    <scope>NUCLEOTIDE SEQUENCE [LARGE SCALE GENOMIC DNA]</scope>
    <source>
        <strain evidence="1 2">DSM 23609</strain>
    </source>
</reference>
<sequence>MTDPRQSLLDAGTRLARCVDFEALDTDRLCREAAVDPATFAATFGDLTGYLAALQERFMAALIDRMLAATAGMRPGLLRIQVAIEAFLGHCLAEHALRGWLLAARERPEIFAVLERQNRTYALLIGSELHALGWPHPQAAARMLLAMINEAALAEHRLGQPSAEIREALWDFLQHGGARR</sequence>
<dbReference type="InterPro" id="IPR009057">
    <property type="entry name" value="Homeodomain-like_sf"/>
</dbReference>
<evidence type="ECO:0008006" key="3">
    <source>
        <dbReference type="Google" id="ProtNLM"/>
    </source>
</evidence>
<dbReference type="RefSeq" id="WP_091533590.1">
    <property type="nucleotide sequence ID" value="NZ_FOOC01000006.1"/>
</dbReference>
<dbReference type="Proteomes" id="UP000199771">
    <property type="component" value="Unassembled WGS sequence"/>
</dbReference>
<dbReference type="SUPFAM" id="SSF46689">
    <property type="entry name" value="Homeodomain-like"/>
    <property type="match status" value="1"/>
</dbReference>
<organism evidence="1 2">
    <name type="scientific">Fontimonas thermophila</name>
    <dbReference type="NCBI Taxonomy" id="1076937"/>
    <lineage>
        <taxon>Bacteria</taxon>
        <taxon>Pseudomonadati</taxon>
        <taxon>Pseudomonadota</taxon>
        <taxon>Gammaproteobacteria</taxon>
        <taxon>Nevskiales</taxon>
        <taxon>Nevskiaceae</taxon>
        <taxon>Fontimonas</taxon>
    </lineage>
</organism>
<gene>
    <name evidence="1" type="ORF">SAMN04488120_106154</name>
</gene>
<evidence type="ECO:0000313" key="2">
    <source>
        <dbReference type="Proteomes" id="UP000199771"/>
    </source>
</evidence>
<dbReference type="OrthoDB" id="7063604at2"/>
<protein>
    <recommendedName>
        <fullName evidence="3">Transcriptional regulator, TetR family</fullName>
    </recommendedName>
</protein>
<dbReference type="Gene3D" id="1.10.357.10">
    <property type="entry name" value="Tetracycline Repressor, domain 2"/>
    <property type="match status" value="1"/>
</dbReference>
<evidence type="ECO:0000313" key="1">
    <source>
        <dbReference type="EMBL" id="SFF51859.1"/>
    </source>
</evidence>
<name>A0A1I2JC15_9GAMM</name>